<name>A0A8J2L5E5_9HEXA</name>
<gene>
    <name evidence="1" type="ORF">AFUS01_LOCUS36613</name>
</gene>
<evidence type="ECO:0000313" key="2">
    <source>
        <dbReference type="Proteomes" id="UP000708208"/>
    </source>
</evidence>
<feature type="non-terminal residue" evidence="1">
    <location>
        <position position="1"/>
    </location>
</feature>
<dbReference type="Proteomes" id="UP000708208">
    <property type="component" value="Unassembled WGS sequence"/>
</dbReference>
<evidence type="ECO:0000313" key="1">
    <source>
        <dbReference type="EMBL" id="CAG7826566.1"/>
    </source>
</evidence>
<dbReference type="AlphaFoldDB" id="A0A8J2L5E5"/>
<comment type="caution">
    <text evidence="1">The sequence shown here is derived from an EMBL/GenBank/DDBJ whole genome shotgun (WGS) entry which is preliminary data.</text>
</comment>
<organism evidence="1 2">
    <name type="scientific">Allacma fusca</name>
    <dbReference type="NCBI Taxonomy" id="39272"/>
    <lineage>
        <taxon>Eukaryota</taxon>
        <taxon>Metazoa</taxon>
        <taxon>Ecdysozoa</taxon>
        <taxon>Arthropoda</taxon>
        <taxon>Hexapoda</taxon>
        <taxon>Collembola</taxon>
        <taxon>Symphypleona</taxon>
        <taxon>Sminthuridae</taxon>
        <taxon>Allacma</taxon>
    </lineage>
</organism>
<sequence length="21" mass="2615">MQRKEVAGMKESFYRRKVQGW</sequence>
<proteinExistence type="predicted"/>
<reference evidence="1" key="1">
    <citation type="submission" date="2021-06" db="EMBL/GenBank/DDBJ databases">
        <authorList>
            <person name="Hodson N. C."/>
            <person name="Mongue J. A."/>
            <person name="Jaron S. K."/>
        </authorList>
    </citation>
    <scope>NUCLEOTIDE SEQUENCE</scope>
</reference>
<dbReference type="EMBL" id="CAJVCH010540262">
    <property type="protein sequence ID" value="CAG7826566.1"/>
    <property type="molecule type" value="Genomic_DNA"/>
</dbReference>
<accession>A0A8J2L5E5</accession>
<protein>
    <submittedName>
        <fullName evidence="1">Uncharacterized protein</fullName>
    </submittedName>
</protein>
<keyword evidence="2" id="KW-1185">Reference proteome</keyword>